<accession>A0A327ZDY0</accession>
<protein>
    <submittedName>
        <fullName evidence="2">Uncharacterized protein DUF4235</fullName>
    </submittedName>
</protein>
<dbReference type="EMBL" id="QLMJ01000005">
    <property type="protein sequence ID" value="RAK38478.1"/>
    <property type="molecule type" value="Genomic_DNA"/>
</dbReference>
<dbReference type="Pfam" id="PF14019">
    <property type="entry name" value="DUF4235"/>
    <property type="match status" value="1"/>
</dbReference>
<reference evidence="2 3" key="1">
    <citation type="submission" date="2018-06" db="EMBL/GenBank/DDBJ databases">
        <title>Genomic Encyclopedia of Type Strains, Phase III (KMG-III): the genomes of soil and plant-associated and newly described type strains.</title>
        <authorList>
            <person name="Whitman W."/>
        </authorList>
    </citation>
    <scope>NUCLEOTIDE SEQUENCE [LARGE SCALE GENOMIC DNA]</scope>
    <source>
        <strain evidence="2 3">CGMCC 4.7090</strain>
    </source>
</reference>
<evidence type="ECO:0000256" key="1">
    <source>
        <dbReference type="SAM" id="Phobius"/>
    </source>
</evidence>
<keyword evidence="1" id="KW-0812">Transmembrane</keyword>
<keyword evidence="1" id="KW-1133">Transmembrane helix</keyword>
<organism evidence="2 3">
    <name type="scientific">Actinoplanes lutulentus</name>
    <dbReference type="NCBI Taxonomy" id="1287878"/>
    <lineage>
        <taxon>Bacteria</taxon>
        <taxon>Bacillati</taxon>
        <taxon>Actinomycetota</taxon>
        <taxon>Actinomycetes</taxon>
        <taxon>Micromonosporales</taxon>
        <taxon>Micromonosporaceae</taxon>
        <taxon>Actinoplanes</taxon>
    </lineage>
</organism>
<keyword evidence="3" id="KW-1185">Reference proteome</keyword>
<sequence>MAGKLGKVALKPVNIALGFAAGTVAGLLFKQAWKVVSGDDDAPDAGDEDRGWGEILAAAALQGAIFAVVKAAVHRGGAIGTRRVTGHWPD</sequence>
<evidence type="ECO:0000313" key="3">
    <source>
        <dbReference type="Proteomes" id="UP000249341"/>
    </source>
</evidence>
<dbReference type="RefSeq" id="WP_111649559.1">
    <property type="nucleotide sequence ID" value="NZ_JACHWI010000002.1"/>
</dbReference>
<dbReference type="OrthoDB" id="5244650at2"/>
<dbReference type="AlphaFoldDB" id="A0A327ZDY0"/>
<dbReference type="Proteomes" id="UP000249341">
    <property type="component" value="Unassembled WGS sequence"/>
</dbReference>
<name>A0A327ZDY0_9ACTN</name>
<dbReference type="InterPro" id="IPR025329">
    <property type="entry name" value="DUF4235"/>
</dbReference>
<evidence type="ECO:0000313" key="2">
    <source>
        <dbReference type="EMBL" id="RAK38478.1"/>
    </source>
</evidence>
<feature type="transmembrane region" description="Helical" evidence="1">
    <location>
        <begin position="12"/>
        <end position="32"/>
    </location>
</feature>
<keyword evidence="1" id="KW-0472">Membrane</keyword>
<comment type="caution">
    <text evidence="2">The sequence shown here is derived from an EMBL/GenBank/DDBJ whole genome shotgun (WGS) entry which is preliminary data.</text>
</comment>
<proteinExistence type="predicted"/>
<gene>
    <name evidence="2" type="ORF">B0I29_105426</name>
</gene>
<feature type="transmembrane region" description="Helical" evidence="1">
    <location>
        <begin position="52"/>
        <end position="73"/>
    </location>
</feature>